<proteinExistence type="predicted"/>
<feature type="region of interest" description="Disordered" evidence="1">
    <location>
        <begin position="1"/>
        <end position="23"/>
    </location>
</feature>
<sequence length="116" mass="12447">METFSVSMDGNVEEWTPMDTEGWGRRLTTGKMFTISLSGKRNIGDSGNDYVAGLAWKTGEDCNSKAEWTFPSGAKLEFDCVINVTTPGGGDSTNVDSLEFDLMSDGKPTYTPASAG</sequence>
<evidence type="ECO:0000313" key="2">
    <source>
        <dbReference type="EMBL" id="CDC04559.1"/>
    </source>
</evidence>
<dbReference type="EMBL" id="CBEP010000062">
    <property type="protein sequence ID" value="CDC04559.1"/>
    <property type="molecule type" value="Genomic_DNA"/>
</dbReference>
<protein>
    <submittedName>
        <fullName evidence="2">Uncharacterized protein</fullName>
    </submittedName>
</protein>
<accession>R6N891</accession>
<dbReference type="Proteomes" id="UP000018168">
    <property type="component" value="Unassembled WGS sequence"/>
</dbReference>
<evidence type="ECO:0000313" key="3">
    <source>
        <dbReference type="Proteomes" id="UP000018168"/>
    </source>
</evidence>
<reference evidence="2" key="1">
    <citation type="submission" date="2012-11" db="EMBL/GenBank/DDBJ databases">
        <title>Dependencies among metagenomic species, viruses, plasmids and units of genetic variation.</title>
        <authorList>
            <person name="Nielsen H.B."/>
            <person name="Almeida M."/>
            <person name="Juncker A.S."/>
            <person name="Rasmussen S."/>
            <person name="Li J."/>
            <person name="Sunagawa S."/>
            <person name="Plichta D."/>
            <person name="Gautier L."/>
            <person name="Le Chatelier E."/>
            <person name="Peletier E."/>
            <person name="Bonde I."/>
            <person name="Nielsen T."/>
            <person name="Manichanh C."/>
            <person name="Arumugam M."/>
            <person name="Batto J."/>
            <person name="Santos M.B.Q.D."/>
            <person name="Blom N."/>
            <person name="Borruel N."/>
            <person name="Burgdorf K.S."/>
            <person name="Boumezbeur F."/>
            <person name="Casellas F."/>
            <person name="Dore J."/>
            <person name="Guarner F."/>
            <person name="Hansen T."/>
            <person name="Hildebrand F."/>
            <person name="Kaas R.S."/>
            <person name="Kennedy S."/>
            <person name="Kristiansen K."/>
            <person name="Kultima J.R."/>
            <person name="Leonard P."/>
            <person name="Levenez F."/>
            <person name="Lund O."/>
            <person name="Moumen B."/>
            <person name="Le Paslier D."/>
            <person name="Pons N."/>
            <person name="Pedersen O."/>
            <person name="Prifti E."/>
            <person name="Qin J."/>
            <person name="Raes J."/>
            <person name="Tap J."/>
            <person name="Tims S."/>
            <person name="Ussery D.W."/>
            <person name="Yamada T."/>
            <person name="MetaHit consortium"/>
            <person name="Renault P."/>
            <person name="Sicheritz-Ponten T."/>
            <person name="Bork P."/>
            <person name="Wang J."/>
            <person name="Brunak S."/>
            <person name="Ehrlich S.D."/>
        </authorList>
    </citation>
    <scope>NUCLEOTIDE SEQUENCE [LARGE SCALE GENOMIC DNA]</scope>
</reference>
<dbReference type="NCBIfam" id="NF047353">
    <property type="entry name" value="tube_lmo2291"/>
    <property type="match status" value="1"/>
</dbReference>
<evidence type="ECO:0000256" key="1">
    <source>
        <dbReference type="SAM" id="MobiDB-lite"/>
    </source>
</evidence>
<comment type="caution">
    <text evidence="2">The sequence shown here is derived from an EMBL/GenBank/DDBJ whole genome shotgun (WGS) entry which is preliminary data.</text>
</comment>
<organism evidence="2 3">
    <name type="scientific">[Clostridium] leptum CAG:27</name>
    <dbReference type="NCBI Taxonomy" id="1263068"/>
    <lineage>
        <taxon>Bacteria</taxon>
        <taxon>Bacillati</taxon>
        <taxon>Bacillota</taxon>
        <taxon>Clostridia</taxon>
        <taxon>Eubacteriales</taxon>
        <taxon>Oscillospiraceae</taxon>
        <taxon>Oscillospiraceae incertae sedis</taxon>
    </lineage>
</organism>
<name>R6N891_9FIRM</name>
<gene>
    <name evidence="2" type="ORF">BN578_00005</name>
</gene>
<dbReference type="AlphaFoldDB" id="R6N891"/>